<organism evidence="2 3">
    <name type="scientific">Candida boidinii</name>
    <name type="common">Yeast</name>
    <dbReference type="NCBI Taxonomy" id="5477"/>
    <lineage>
        <taxon>Eukaryota</taxon>
        <taxon>Fungi</taxon>
        <taxon>Dikarya</taxon>
        <taxon>Ascomycota</taxon>
        <taxon>Saccharomycotina</taxon>
        <taxon>Pichiomycetes</taxon>
        <taxon>Pichiales</taxon>
        <taxon>Pichiaceae</taxon>
        <taxon>Ogataea</taxon>
        <taxon>Ogataea/Candida clade</taxon>
    </lineage>
</organism>
<proteinExistence type="predicted"/>
<keyword evidence="1" id="KW-1133">Transmembrane helix</keyword>
<keyword evidence="1" id="KW-0472">Membrane</keyword>
<keyword evidence="1" id="KW-0812">Transmembrane</keyword>
<protein>
    <submittedName>
        <fullName evidence="2">Unnamed protein product</fullName>
    </submittedName>
</protein>
<reference evidence="2" key="1">
    <citation type="submission" date="2023-04" db="EMBL/GenBank/DDBJ databases">
        <title>Candida boidinii NBRC 10035.</title>
        <authorList>
            <person name="Ichikawa N."/>
            <person name="Sato H."/>
            <person name="Tonouchi N."/>
        </authorList>
    </citation>
    <scope>NUCLEOTIDE SEQUENCE</scope>
    <source>
        <strain evidence="2">NBRC 10035</strain>
    </source>
</reference>
<gene>
    <name evidence="2" type="ORF">Cboi02_000089500</name>
</gene>
<sequence>MFLKDKVKFNPVLNGELKEDIPLLLLMSDKNSIFYKSLQNFENKSLYSNIVNDKRTCWWTSGISLINFFENLDLDSNLKLDNNGNIFLENGSIIHLNFINGYTPTVLDVNKPITFKLSIDDISKKKETNSNDESDESNIKNNKMINKLKKLIAEDMPDDNNKETKEDTDEIKESKNSDEISKLNLVFDFLYRKSKWLIVLFNFGIYLPMWIIWFIIHNIIQSLNSTYRVFKESSDLKQLWMELYCITPTEILEITQSNSNDSEFLGKDIDDTSEEYILNKDILTDNESLNDQDDEDDDDDMISISSKVSKTISEKYDDVSKNFEDNLHDQGDEFLESIWDAMTSKSKFKKTNSPTLLEKQENDLNIEKINENSKKNETIESNPDIHEISIGNGIVTLQTTIKNLSNYSDLEDKQSEETDANADDKLEDKILSQFKKNLSIEQRKIVRDLNSLNWNKFPIYITKTNATHAAAIVRHENELFVEGKVVIKHFINEVFMN</sequence>
<feature type="transmembrane region" description="Helical" evidence="1">
    <location>
        <begin position="196"/>
        <end position="216"/>
    </location>
</feature>
<evidence type="ECO:0000313" key="2">
    <source>
        <dbReference type="EMBL" id="GME67480.1"/>
    </source>
</evidence>
<dbReference type="EMBL" id="BSXN01000181">
    <property type="protein sequence ID" value="GME67480.1"/>
    <property type="molecule type" value="Genomic_DNA"/>
</dbReference>
<dbReference type="AlphaFoldDB" id="A0A9W6WFQ5"/>
<evidence type="ECO:0000256" key="1">
    <source>
        <dbReference type="SAM" id="Phobius"/>
    </source>
</evidence>
<comment type="caution">
    <text evidence="2">The sequence shown here is derived from an EMBL/GenBank/DDBJ whole genome shotgun (WGS) entry which is preliminary data.</text>
</comment>
<evidence type="ECO:0000313" key="3">
    <source>
        <dbReference type="Proteomes" id="UP001165120"/>
    </source>
</evidence>
<keyword evidence="3" id="KW-1185">Reference proteome</keyword>
<dbReference type="Proteomes" id="UP001165120">
    <property type="component" value="Unassembled WGS sequence"/>
</dbReference>
<accession>A0A9W6WFQ5</accession>
<name>A0A9W6WFQ5_CANBO</name>